<keyword evidence="9" id="KW-1185">Reference proteome</keyword>
<keyword evidence="1" id="KW-0479">Metal-binding</keyword>
<reference evidence="8" key="1">
    <citation type="submission" date="2021-10" db="EMBL/GenBank/DDBJ databases">
        <title>Tropical sea cucumber genome reveals ecological adaptation and Cuvierian tubules defense mechanism.</title>
        <authorList>
            <person name="Chen T."/>
        </authorList>
    </citation>
    <scope>NUCLEOTIDE SEQUENCE</scope>
    <source>
        <strain evidence="8">Nanhai2018</strain>
        <tissue evidence="8">Muscle</tissue>
    </source>
</reference>
<evidence type="ECO:0000256" key="2">
    <source>
        <dbReference type="ARBA" id="ARBA00022771"/>
    </source>
</evidence>
<sequence length="777" mass="87090">MPDRCVVGNCSNIAKDGVTLHKFPKDEKTRRLWTRFVQNTRADFKGPSEWSVICSAHFEADCYDPAVAIKESLGIPCRKDILPGRFPTIKATPKTKERPENLQSTETGDPTAPGPSSSNTRPMSNVTGEESVPRKKRRISSEKRMQKKMIEEIVTAFNQSLQEERVPQEHAELGMEGESDNATCGNTLKEDLCHYPYSSLQASFSASLKGTQTSLDDVLPERRKPFVEVEIQCSLLKPPEPEERPAASKNLDNEPESDEEEAADKGDEYVPSDHTPSSDSEKTSDSEAKKVWEEDKFIVFQSCLLALFTVCLQCLKTSSATVKSVVGTMVTVEQSCLFCPWKRTWRSQPFIKTIPAGNLLLSAAVLFAGASPTKTFRVLSHLRCRAHSLRAFFIHQVQHLQPTILKRWELKQDSIITDLMDGDVPLVLGGDARADSPGHTAKFGSYTLMELNTNRILNIELIQKNEVSSSNAMELEGFKRSIKWMLDAAMMAGLSIECIITDRHLQVAKWIRENLSSLQIRHFYDIWHISKSLKKKIAALGKKKGCEILNEWCKSIINHLYWSASSTPDGNPEMMLEKFLSVINHVQNVHSGHDGTLFTECAHPPLDGERPRKWLTPSSEPCEKLSELLSSTRLTNDVKKMSPKQQTSRIEAFHSVLNFFAPKLTVFSYAGMKCREQAVTESGDKAFTISFPRAKSGDYVVRKRSVAATFEYVDDLMEALVERIESGVRLQEAPQQLPVPPHVSSTFQRPTMEEALARHSTRFASVHPDIPGTSTDS</sequence>
<proteinExistence type="predicted"/>
<keyword evidence="4 5" id="KW-0238">DNA-binding</keyword>
<dbReference type="AlphaFoldDB" id="A0A9Q1BZ91"/>
<dbReference type="GO" id="GO:0003677">
    <property type="term" value="F:DNA binding"/>
    <property type="evidence" value="ECO:0007669"/>
    <property type="project" value="UniProtKB-UniRule"/>
</dbReference>
<dbReference type="OrthoDB" id="5967653at2759"/>
<dbReference type="SMART" id="SM00692">
    <property type="entry name" value="DM3"/>
    <property type="match status" value="1"/>
</dbReference>
<dbReference type="InterPro" id="IPR049012">
    <property type="entry name" value="Mutator_transp_dom"/>
</dbReference>
<protein>
    <submittedName>
        <fullName evidence="8">THAP domain-containing protein 10</fullName>
    </submittedName>
</protein>
<dbReference type="PANTHER" id="PTHR31751:SF42">
    <property type="entry name" value="PROTEIN CBG10204"/>
    <property type="match status" value="1"/>
</dbReference>
<keyword evidence="3" id="KW-0862">Zinc</keyword>
<dbReference type="EMBL" id="JAIZAY010000009">
    <property type="protein sequence ID" value="KAJ8035515.1"/>
    <property type="molecule type" value="Genomic_DNA"/>
</dbReference>
<dbReference type="InterPro" id="IPR006612">
    <property type="entry name" value="THAP_Znf"/>
</dbReference>
<evidence type="ECO:0000256" key="6">
    <source>
        <dbReference type="SAM" id="MobiDB-lite"/>
    </source>
</evidence>
<dbReference type="SUPFAM" id="SSF57716">
    <property type="entry name" value="Glucocorticoid receptor-like (DNA-binding domain)"/>
    <property type="match status" value="1"/>
</dbReference>
<dbReference type="InterPro" id="IPR038441">
    <property type="entry name" value="THAP_Znf_sf"/>
</dbReference>
<feature type="region of interest" description="Disordered" evidence="6">
    <location>
        <begin position="233"/>
        <end position="286"/>
    </location>
</feature>
<evidence type="ECO:0000313" key="9">
    <source>
        <dbReference type="Proteomes" id="UP001152320"/>
    </source>
</evidence>
<accession>A0A9Q1BZ91</accession>
<dbReference type="SMART" id="SM00980">
    <property type="entry name" value="THAP"/>
    <property type="match status" value="1"/>
</dbReference>
<evidence type="ECO:0000256" key="3">
    <source>
        <dbReference type="ARBA" id="ARBA00022833"/>
    </source>
</evidence>
<gene>
    <name evidence="8" type="ORF">HOLleu_19225</name>
</gene>
<dbReference type="Gene3D" id="6.20.210.20">
    <property type="entry name" value="THAP domain"/>
    <property type="match status" value="1"/>
</dbReference>
<feature type="compositionally biased region" description="Acidic residues" evidence="6">
    <location>
        <begin position="253"/>
        <end position="262"/>
    </location>
</feature>
<dbReference type="GO" id="GO:0008270">
    <property type="term" value="F:zinc ion binding"/>
    <property type="evidence" value="ECO:0007669"/>
    <property type="project" value="UniProtKB-KW"/>
</dbReference>
<feature type="domain" description="THAP-type" evidence="7">
    <location>
        <begin position="1"/>
        <end position="90"/>
    </location>
</feature>
<organism evidence="8 9">
    <name type="scientific">Holothuria leucospilota</name>
    <name type="common">Black long sea cucumber</name>
    <name type="synonym">Mertensiothuria leucospilota</name>
    <dbReference type="NCBI Taxonomy" id="206669"/>
    <lineage>
        <taxon>Eukaryota</taxon>
        <taxon>Metazoa</taxon>
        <taxon>Echinodermata</taxon>
        <taxon>Eleutherozoa</taxon>
        <taxon>Echinozoa</taxon>
        <taxon>Holothuroidea</taxon>
        <taxon>Aspidochirotacea</taxon>
        <taxon>Aspidochirotida</taxon>
        <taxon>Holothuriidae</taxon>
        <taxon>Holothuria</taxon>
    </lineage>
</organism>
<comment type="caution">
    <text evidence="8">The sequence shown here is derived from an EMBL/GenBank/DDBJ whole genome shotgun (WGS) entry which is preliminary data.</text>
</comment>
<dbReference type="PROSITE" id="PS50950">
    <property type="entry name" value="ZF_THAP"/>
    <property type="match status" value="1"/>
</dbReference>
<feature type="compositionally biased region" description="Polar residues" evidence="6">
    <location>
        <begin position="101"/>
        <end position="128"/>
    </location>
</feature>
<keyword evidence="2 5" id="KW-0863">Zinc-finger</keyword>
<dbReference type="Pfam" id="PF20700">
    <property type="entry name" value="Mutator"/>
    <property type="match status" value="1"/>
</dbReference>
<dbReference type="Proteomes" id="UP001152320">
    <property type="component" value="Chromosome 9"/>
</dbReference>
<dbReference type="PANTHER" id="PTHR31751">
    <property type="entry name" value="SI:CH211-108C17.2-RELATED-RELATED"/>
    <property type="match status" value="1"/>
</dbReference>
<evidence type="ECO:0000256" key="1">
    <source>
        <dbReference type="ARBA" id="ARBA00022723"/>
    </source>
</evidence>
<feature type="region of interest" description="Disordered" evidence="6">
    <location>
        <begin position="84"/>
        <end position="144"/>
    </location>
</feature>
<evidence type="ECO:0000313" key="8">
    <source>
        <dbReference type="EMBL" id="KAJ8035515.1"/>
    </source>
</evidence>
<evidence type="ECO:0000256" key="5">
    <source>
        <dbReference type="PROSITE-ProRule" id="PRU00309"/>
    </source>
</evidence>
<name>A0A9Q1BZ91_HOLLE</name>
<evidence type="ECO:0000256" key="4">
    <source>
        <dbReference type="ARBA" id="ARBA00023125"/>
    </source>
</evidence>
<dbReference type="Pfam" id="PF05485">
    <property type="entry name" value="THAP"/>
    <property type="match status" value="1"/>
</dbReference>
<evidence type="ECO:0000259" key="7">
    <source>
        <dbReference type="PROSITE" id="PS50950"/>
    </source>
</evidence>